<name>A0A4R1B4Z5_9BACI</name>
<dbReference type="Pfam" id="PF08889">
    <property type="entry name" value="WbqC"/>
    <property type="match status" value="1"/>
</dbReference>
<dbReference type="RefSeq" id="WP_131236087.1">
    <property type="nucleotide sequence ID" value="NZ_CP183326.1"/>
</dbReference>
<gene>
    <name evidence="1" type="ORF">E0Y62_03660</name>
</gene>
<organism evidence="1 2">
    <name type="scientific">Cytobacillus praedii</name>
    <dbReference type="NCBI Taxonomy" id="1742358"/>
    <lineage>
        <taxon>Bacteria</taxon>
        <taxon>Bacillati</taxon>
        <taxon>Bacillota</taxon>
        <taxon>Bacilli</taxon>
        <taxon>Bacillales</taxon>
        <taxon>Bacillaceae</taxon>
        <taxon>Cytobacillus</taxon>
    </lineage>
</organism>
<reference evidence="1 2" key="1">
    <citation type="submission" date="2019-03" db="EMBL/GenBank/DDBJ databases">
        <authorList>
            <person name="Jensen L."/>
            <person name="Storgaard J."/>
            <person name="Sulaj E."/>
            <person name="Schramm A."/>
            <person name="Marshall I.P.G."/>
        </authorList>
    </citation>
    <scope>NUCLEOTIDE SEQUENCE [LARGE SCALE GENOMIC DNA]</scope>
    <source>
        <strain evidence="1 2">2017H2G3</strain>
    </source>
</reference>
<sequence length="243" mass="28750">MKIAIMQPYLFPYIGYFQLINAVDTFVIYDDVQFVNRGWINRNHILVNNEKSMFTFSLKKDSSRLKINERFFSMHFKSDRDAFLKKLSSNYKKSQNFVDVYNLIEEILDAMDHAEDISKLIVRSLQRICDYLKIHTPFVVASELKINPEARGENRIIEINKHLNSTQYINPIGGIELYSSEHFLNHNINLQFLKPRLTKYRQLKDEFTPWLSIIDILMFNSKEEISEMLTEFDLVHGSMIHSI</sequence>
<dbReference type="AlphaFoldDB" id="A0A4R1B4Z5"/>
<dbReference type="EMBL" id="SJTH01000003">
    <property type="protein sequence ID" value="TCJ05779.1"/>
    <property type="molecule type" value="Genomic_DNA"/>
</dbReference>
<dbReference type="STRING" id="1742358.GCA_001439605_03348"/>
<protein>
    <recommendedName>
        <fullName evidence="3">WbqC family protein</fullName>
    </recommendedName>
</protein>
<dbReference type="Proteomes" id="UP000293846">
    <property type="component" value="Unassembled WGS sequence"/>
</dbReference>
<keyword evidence="2" id="KW-1185">Reference proteome</keyword>
<proteinExistence type="predicted"/>
<dbReference type="InterPro" id="IPR014985">
    <property type="entry name" value="WbqC"/>
</dbReference>
<evidence type="ECO:0000313" key="2">
    <source>
        <dbReference type="Proteomes" id="UP000293846"/>
    </source>
</evidence>
<evidence type="ECO:0008006" key="3">
    <source>
        <dbReference type="Google" id="ProtNLM"/>
    </source>
</evidence>
<dbReference type="OrthoDB" id="3611744at2"/>
<comment type="caution">
    <text evidence="1">The sequence shown here is derived from an EMBL/GenBank/DDBJ whole genome shotgun (WGS) entry which is preliminary data.</text>
</comment>
<evidence type="ECO:0000313" key="1">
    <source>
        <dbReference type="EMBL" id="TCJ05779.1"/>
    </source>
</evidence>
<accession>A0A4R1B4Z5</accession>